<evidence type="ECO:0000256" key="3">
    <source>
        <dbReference type="ARBA" id="ARBA00022670"/>
    </source>
</evidence>
<dbReference type="GO" id="GO:0005886">
    <property type="term" value="C:plasma membrane"/>
    <property type="evidence" value="ECO:0007669"/>
    <property type="project" value="UniProtKB-SubCell"/>
</dbReference>
<evidence type="ECO:0000256" key="4">
    <source>
        <dbReference type="ARBA" id="ARBA00022692"/>
    </source>
</evidence>
<dbReference type="EMBL" id="SIRE01000009">
    <property type="protein sequence ID" value="TBL78625.1"/>
    <property type="molecule type" value="Genomic_DNA"/>
</dbReference>
<keyword evidence="2 9" id="KW-1003">Cell membrane</keyword>
<keyword evidence="5 9" id="KW-0064">Aspartyl protease</keyword>
<evidence type="ECO:0000313" key="12">
    <source>
        <dbReference type="EMBL" id="TBL78625.1"/>
    </source>
</evidence>
<organism evidence="12 13">
    <name type="scientific">Paenibacillus thalictri</name>
    <dbReference type="NCBI Taxonomy" id="2527873"/>
    <lineage>
        <taxon>Bacteria</taxon>
        <taxon>Bacillati</taxon>
        <taxon>Bacillota</taxon>
        <taxon>Bacilli</taxon>
        <taxon>Bacillales</taxon>
        <taxon>Paenibacillaceae</taxon>
        <taxon>Paenibacillus</taxon>
    </lineage>
</organism>
<dbReference type="PANTHER" id="PTHR33695:SF1">
    <property type="entry name" value="LIPOPROTEIN SIGNAL PEPTIDASE"/>
    <property type="match status" value="1"/>
</dbReference>
<keyword evidence="3 9" id="KW-0645">Protease</keyword>
<comment type="pathway">
    <text evidence="9">Protein modification; lipoprotein biosynthesis (signal peptide cleavage).</text>
</comment>
<dbReference type="PANTHER" id="PTHR33695">
    <property type="entry name" value="LIPOPROTEIN SIGNAL PEPTIDASE"/>
    <property type="match status" value="1"/>
</dbReference>
<evidence type="ECO:0000256" key="11">
    <source>
        <dbReference type="RuleBase" id="RU004181"/>
    </source>
</evidence>
<dbReference type="UniPathway" id="UPA00665"/>
<feature type="active site" evidence="9">
    <location>
        <position position="131"/>
    </location>
</feature>
<dbReference type="InterPro" id="IPR001872">
    <property type="entry name" value="Peptidase_A8"/>
</dbReference>
<dbReference type="RefSeq" id="WP_131013981.1">
    <property type="nucleotide sequence ID" value="NZ_SIRE01000009.1"/>
</dbReference>
<evidence type="ECO:0000256" key="2">
    <source>
        <dbReference type="ARBA" id="ARBA00022475"/>
    </source>
</evidence>
<comment type="function">
    <text evidence="9 10">This protein specifically catalyzes the removal of signal peptides from prolipoproteins.</text>
</comment>
<keyword evidence="6 9" id="KW-0378">Hydrolase</keyword>
<reference evidence="12 13" key="1">
    <citation type="submission" date="2019-02" db="EMBL/GenBank/DDBJ databases">
        <title>Paenibacillus sp. nov., isolated from surface-sterilized tissue of Thalictrum simplex L.</title>
        <authorList>
            <person name="Tuo L."/>
        </authorList>
    </citation>
    <scope>NUCLEOTIDE SEQUENCE [LARGE SCALE GENOMIC DNA]</scope>
    <source>
        <strain evidence="12 13">N2SHLJ1</strain>
    </source>
</reference>
<feature type="transmembrane region" description="Helical" evidence="9">
    <location>
        <begin position="88"/>
        <end position="106"/>
    </location>
</feature>
<evidence type="ECO:0000256" key="10">
    <source>
        <dbReference type="RuleBase" id="RU000594"/>
    </source>
</evidence>
<dbReference type="GO" id="GO:0004190">
    <property type="term" value="F:aspartic-type endopeptidase activity"/>
    <property type="evidence" value="ECO:0007669"/>
    <property type="project" value="UniProtKB-UniRule"/>
</dbReference>
<evidence type="ECO:0000313" key="13">
    <source>
        <dbReference type="Proteomes" id="UP000293142"/>
    </source>
</evidence>
<feature type="transmembrane region" description="Helical" evidence="9">
    <location>
        <begin position="60"/>
        <end position="79"/>
    </location>
</feature>
<accession>A0A4Q9DRW6</accession>
<keyword evidence="7 9" id="KW-1133">Transmembrane helix</keyword>
<comment type="subcellular location">
    <subcellularLocation>
        <location evidence="9">Cell membrane</location>
        <topology evidence="9">Multi-pass membrane protein</topology>
    </subcellularLocation>
</comment>
<dbReference type="HAMAP" id="MF_00161">
    <property type="entry name" value="LspA"/>
    <property type="match status" value="1"/>
</dbReference>
<evidence type="ECO:0000256" key="8">
    <source>
        <dbReference type="ARBA" id="ARBA00023136"/>
    </source>
</evidence>
<protein>
    <recommendedName>
        <fullName evidence="9">Lipoprotein signal peptidase</fullName>
        <ecNumber evidence="9">3.4.23.36</ecNumber>
    </recommendedName>
    <alternativeName>
        <fullName evidence="9">Prolipoprotein signal peptidase</fullName>
    </alternativeName>
    <alternativeName>
        <fullName evidence="9">Signal peptidase II</fullName>
        <shortName evidence="9">SPase II</shortName>
    </alternativeName>
</protein>
<feature type="transmembrane region" description="Helical" evidence="9">
    <location>
        <begin position="126"/>
        <end position="147"/>
    </location>
</feature>
<comment type="catalytic activity">
    <reaction evidence="9 10">
        <text>Release of signal peptides from bacterial membrane prolipoproteins. Hydrolyzes -Xaa-Yaa-Zaa-|-(S,diacylglyceryl)Cys-, in which Xaa is hydrophobic (preferably Leu), and Yaa (Ala or Ser) and Zaa (Gly or Ala) have small, neutral side chains.</text>
        <dbReference type="EC" id="3.4.23.36"/>
    </reaction>
</comment>
<dbReference type="AlphaFoldDB" id="A0A4Q9DRW6"/>
<evidence type="ECO:0000256" key="1">
    <source>
        <dbReference type="ARBA" id="ARBA00006139"/>
    </source>
</evidence>
<keyword evidence="13" id="KW-1185">Reference proteome</keyword>
<dbReference type="PROSITE" id="PS00855">
    <property type="entry name" value="SPASE_II"/>
    <property type="match status" value="1"/>
</dbReference>
<sequence>MTGRDKWFYGIAGFVIVVDQLGKWLIRSHFTLGETMPLWNHLLTLTYYENSGMARSLFQGYARLFMVMALLFVAGVMYYRKQGSFRGGLMDAGMAFLVGGALGNAIDRLLFGKVTDFLVFREGHGVLNLADLAINAGILLVIADIAVQMIKNAIYKRGGDRYNKP</sequence>
<dbReference type="NCBIfam" id="TIGR00077">
    <property type="entry name" value="lspA"/>
    <property type="match status" value="1"/>
</dbReference>
<evidence type="ECO:0000256" key="5">
    <source>
        <dbReference type="ARBA" id="ARBA00022750"/>
    </source>
</evidence>
<dbReference type="Pfam" id="PF01252">
    <property type="entry name" value="Peptidase_A8"/>
    <property type="match status" value="1"/>
</dbReference>
<dbReference type="OrthoDB" id="9810259at2"/>
<gene>
    <name evidence="9 12" type="primary">lspA</name>
    <name evidence="12" type="ORF">EYB31_14080</name>
</gene>
<feature type="transmembrane region" description="Helical" evidence="9">
    <location>
        <begin position="7"/>
        <end position="26"/>
    </location>
</feature>
<dbReference type="PRINTS" id="PR00781">
    <property type="entry name" value="LIPOSIGPTASE"/>
</dbReference>
<feature type="active site" evidence="9">
    <location>
        <position position="116"/>
    </location>
</feature>
<proteinExistence type="inferred from homology"/>
<keyword evidence="4 9" id="KW-0812">Transmembrane</keyword>
<evidence type="ECO:0000256" key="7">
    <source>
        <dbReference type="ARBA" id="ARBA00022989"/>
    </source>
</evidence>
<dbReference type="EC" id="3.4.23.36" evidence="9"/>
<dbReference type="GO" id="GO:0006508">
    <property type="term" value="P:proteolysis"/>
    <property type="evidence" value="ECO:0007669"/>
    <property type="project" value="UniProtKB-KW"/>
</dbReference>
<comment type="similarity">
    <text evidence="1 9 11">Belongs to the peptidase A8 family.</text>
</comment>
<name>A0A4Q9DRW6_9BACL</name>
<evidence type="ECO:0000256" key="9">
    <source>
        <dbReference type="HAMAP-Rule" id="MF_00161"/>
    </source>
</evidence>
<comment type="caution">
    <text evidence="12">The sequence shown here is derived from an EMBL/GenBank/DDBJ whole genome shotgun (WGS) entry which is preliminary data.</text>
</comment>
<evidence type="ECO:0000256" key="6">
    <source>
        <dbReference type="ARBA" id="ARBA00022801"/>
    </source>
</evidence>
<dbReference type="Proteomes" id="UP000293142">
    <property type="component" value="Unassembled WGS sequence"/>
</dbReference>
<keyword evidence="8 9" id="KW-0472">Membrane</keyword>